<proteinExistence type="inferred from homology"/>
<dbReference type="PANTHER" id="PTHR13018">
    <property type="entry name" value="PROBABLE MEMBRANE PROTEIN DUF221-RELATED"/>
    <property type="match status" value="1"/>
</dbReference>
<feature type="domain" description="CSC1/OSCA1-like cytosolic" evidence="10">
    <location>
        <begin position="209"/>
        <end position="394"/>
    </location>
</feature>
<feature type="transmembrane region" description="Helical" evidence="7">
    <location>
        <begin position="682"/>
        <end position="706"/>
    </location>
</feature>
<feature type="transmembrane region" description="Helical" evidence="7">
    <location>
        <begin position="168"/>
        <end position="186"/>
    </location>
</feature>
<dbReference type="Pfam" id="PF13967">
    <property type="entry name" value="RSN1_TM"/>
    <property type="match status" value="1"/>
</dbReference>
<evidence type="ECO:0000256" key="3">
    <source>
        <dbReference type="ARBA" id="ARBA00022448"/>
    </source>
</evidence>
<feature type="transmembrane region" description="Helical" evidence="7">
    <location>
        <begin position="500"/>
        <end position="525"/>
    </location>
</feature>
<evidence type="ECO:0000256" key="6">
    <source>
        <dbReference type="ARBA" id="ARBA00023136"/>
    </source>
</evidence>
<keyword evidence="4 7" id="KW-0812">Transmembrane</keyword>
<keyword evidence="5 7" id="KW-1133">Transmembrane helix</keyword>
<keyword evidence="6 7" id="KW-0472">Membrane</keyword>
<comment type="similarity">
    <text evidence="2">Belongs to the CSC1 (TC 1.A.17) family.</text>
</comment>
<dbReference type="InterPro" id="IPR032880">
    <property type="entry name" value="CSC1/OSCA1-like_N"/>
</dbReference>
<evidence type="ECO:0000313" key="11">
    <source>
        <dbReference type="EMBL" id="KAK5581694.1"/>
    </source>
</evidence>
<dbReference type="Pfam" id="PF14703">
    <property type="entry name" value="PHM7_cyt"/>
    <property type="match status" value="1"/>
</dbReference>
<dbReference type="AlphaFoldDB" id="A0AAN7TXF5"/>
<dbReference type="Pfam" id="PF02714">
    <property type="entry name" value="RSN1_7TM"/>
    <property type="match status" value="1"/>
</dbReference>
<feature type="transmembrane region" description="Helical" evidence="7">
    <location>
        <begin position="114"/>
        <end position="136"/>
    </location>
</feature>
<dbReference type="GO" id="GO:0005886">
    <property type="term" value="C:plasma membrane"/>
    <property type="evidence" value="ECO:0007669"/>
    <property type="project" value="TreeGrafter"/>
</dbReference>
<evidence type="ECO:0000259" key="8">
    <source>
        <dbReference type="Pfam" id="PF02714"/>
    </source>
</evidence>
<evidence type="ECO:0000256" key="2">
    <source>
        <dbReference type="ARBA" id="ARBA00007779"/>
    </source>
</evidence>
<protein>
    <submittedName>
        <fullName evidence="11">Uncharacterized protein</fullName>
    </submittedName>
</protein>
<accession>A0AAN7TXF5</accession>
<evidence type="ECO:0000259" key="9">
    <source>
        <dbReference type="Pfam" id="PF13967"/>
    </source>
</evidence>
<dbReference type="InterPro" id="IPR027815">
    <property type="entry name" value="CSC1/OSCA1-like_cyt"/>
</dbReference>
<dbReference type="InterPro" id="IPR003864">
    <property type="entry name" value="CSC1/OSCA1-like_7TM"/>
</dbReference>
<feature type="transmembrane region" description="Helical" evidence="7">
    <location>
        <begin position="461"/>
        <end position="479"/>
    </location>
</feature>
<organism evidence="11 12">
    <name type="scientific">Dictyostelium firmibasis</name>
    <dbReference type="NCBI Taxonomy" id="79012"/>
    <lineage>
        <taxon>Eukaryota</taxon>
        <taxon>Amoebozoa</taxon>
        <taxon>Evosea</taxon>
        <taxon>Eumycetozoa</taxon>
        <taxon>Dictyostelia</taxon>
        <taxon>Dictyosteliales</taxon>
        <taxon>Dictyosteliaceae</taxon>
        <taxon>Dictyostelium</taxon>
    </lineage>
</organism>
<evidence type="ECO:0000256" key="5">
    <source>
        <dbReference type="ARBA" id="ARBA00022989"/>
    </source>
</evidence>
<evidence type="ECO:0000313" key="12">
    <source>
        <dbReference type="Proteomes" id="UP001344447"/>
    </source>
</evidence>
<evidence type="ECO:0000259" key="10">
    <source>
        <dbReference type="Pfam" id="PF14703"/>
    </source>
</evidence>
<feature type="domain" description="CSC1/OSCA1-like N-terminal transmembrane" evidence="9">
    <location>
        <begin position="38"/>
        <end position="187"/>
    </location>
</feature>
<dbReference type="EMBL" id="JAVFKY010000002">
    <property type="protein sequence ID" value="KAK5581694.1"/>
    <property type="molecule type" value="Genomic_DNA"/>
</dbReference>
<dbReference type="PANTHER" id="PTHR13018:SF36">
    <property type="entry name" value="CSC1_OSCA1-LIKE 7TM REGION DOMAIN-CONTAINING PROTEIN"/>
    <property type="match status" value="1"/>
</dbReference>
<dbReference type="InterPro" id="IPR045122">
    <property type="entry name" value="Csc1-like"/>
</dbReference>
<feature type="transmembrane region" description="Helical" evidence="7">
    <location>
        <begin position="657"/>
        <end position="676"/>
    </location>
</feature>
<evidence type="ECO:0000256" key="4">
    <source>
        <dbReference type="ARBA" id="ARBA00022692"/>
    </source>
</evidence>
<feature type="transmembrane region" description="Helical" evidence="7">
    <location>
        <begin position="610"/>
        <end position="636"/>
    </location>
</feature>
<keyword evidence="3" id="KW-0813">Transport</keyword>
<evidence type="ECO:0000256" key="7">
    <source>
        <dbReference type="SAM" id="Phobius"/>
    </source>
</evidence>
<gene>
    <name evidence="11" type="ORF">RB653_001731</name>
</gene>
<feature type="transmembrane region" description="Helical" evidence="7">
    <location>
        <begin position="403"/>
        <end position="422"/>
    </location>
</feature>
<feature type="transmembrane region" description="Helical" evidence="7">
    <location>
        <begin position="42"/>
        <end position="63"/>
    </location>
</feature>
<feature type="domain" description="CSC1/OSCA1-like 7TM region" evidence="8">
    <location>
        <begin position="405"/>
        <end position="682"/>
    </location>
</feature>
<dbReference type="GO" id="GO:0005227">
    <property type="term" value="F:calcium-activated cation channel activity"/>
    <property type="evidence" value="ECO:0007669"/>
    <property type="project" value="InterPro"/>
</dbReference>
<keyword evidence="12" id="KW-1185">Reference proteome</keyword>
<dbReference type="Proteomes" id="UP001344447">
    <property type="component" value="Unassembled WGS sequence"/>
</dbReference>
<name>A0AAN7TXF5_9MYCE</name>
<comment type="caution">
    <text evidence="11">The sequence shown here is derived from an EMBL/GenBank/DDBJ whole genome shotgun (WGS) entry which is preliminary data.</text>
</comment>
<reference evidence="11 12" key="1">
    <citation type="submission" date="2023-11" db="EMBL/GenBank/DDBJ databases">
        <title>Dfirmibasis_genome.</title>
        <authorList>
            <person name="Edelbroek B."/>
            <person name="Kjellin J."/>
            <person name="Jerlstrom-Hultqvist J."/>
            <person name="Soderbom F."/>
        </authorList>
    </citation>
    <scope>NUCLEOTIDE SEQUENCE [LARGE SCALE GENOMIC DNA]</scope>
    <source>
        <strain evidence="11 12">TNS-C-14</strain>
    </source>
</reference>
<sequence length="771" mass="88862">MVEGEEKFNIFGEISNGTTTNSSSTSSDVYLSTGWPTFTTSFITNIVIGSVIMIIFFFLRIIYRNFYNARLIKSNGLNSPLITSPFQWIIYTITYQMEAIYESRGIDAYMHLQFLYLCIQILSIIMVFGIGILLPINYTSITEETANVVLNTLDTVTVGTIQPNSKRLWAHALSIPIFTMIAFYFYQKTNTIYFEKRIRWMSKHHERNYTVLVREMSRSISNADDMREFFSRFFDSKSILSCHIIYKEAKLRSLWRKHKHVQRSLERVLSESDIKGVPPTRAVGWRPGMFGGKTVDSVEYFTKKLEQVDRELRIAQEDASIKKDLSISQDLEWRVSNITPSNIKKLTNMTSTAGFITFSRMSHASQAAQCLFSKNVEKFKVTPAPEIKNIKWKNMIVPNRSRFFRRIVSSIIFFVIFCFYTIPVTAISAISNIQTLSKVPVLNWLLEVVNLNDTLRGFVEGYLPSLALVLFLALLPLFIKIIIHFNKEDTRTQFYHKVFTVYWAFLVINVFIVVSIAGTVLGILFKMLENLTLKDIATLLGQSLPKQSSFFINYILVQALTSVPIDIVRPIELIAGIIRSSRESSFGQKMKALSHDDPTSLNSIKYARELLIFVITLSYSTLSPLILPFGLLYFLMDFFVSKYNHIYSFCPKYQSGGMIWPLVFNRLCIGLVIYQLTGIGLFVLKTFIPGIVISFLMPFFTLFYWWRNVDKYKKPSSVLSLDICPEEDYFGNEFVKSYEDPVLSIADLEINNNFKNDHNLNHHNLLNNFKV</sequence>
<evidence type="ECO:0000256" key="1">
    <source>
        <dbReference type="ARBA" id="ARBA00004141"/>
    </source>
</evidence>
<comment type="subcellular location">
    <subcellularLocation>
        <location evidence="1">Membrane</location>
        <topology evidence="1">Multi-pass membrane protein</topology>
    </subcellularLocation>
</comment>